<accession>A0A1H9GBF4</accession>
<dbReference type="EMBL" id="FOFB01000010">
    <property type="protein sequence ID" value="SEQ47416.1"/>
    <property type="molecule type" value="Genomic_DNA"/>
</dbReference>
<dbReference type="AlphaFoldDB" id="A0A1H9GBF4"/>
<dbReference type="STRING" id="478744.SAMN05444359_110114"/>
<dbReference type="Proteomes" id="UP000199021">
    <property type="component" value="Unassembled WGS sequence"/>
</dbReference>
<evidence type="ECO:0000313" key="1">
    <source>
        <dbReference type="EMBL" id="SEQ47416.1"/>
    </source>
</evidence>
<protein>
    <submittedName>
        <fullName evidence="1">Uncharacterized protein</fullName>
    </submittedName>
</protein>
<organism evidence="1 2">
    <name type="scientific">Neolewinella agarilytica</name>
    <dbReference type="NCBI Taxonomy" id="478744"/>
    <lineage>
        <taxon>Bacteria</taxon>
        <taxon>Pseudomonadati</taxon>
        <taxon>Bacteroidota</taxon>
        <taxon>Saprospiria</taxon>
        <taxon>Saprospirales</taxon>
        <taxon>Lewinellaceae</taxon>
        <taxon>Neolewinella</taxon>
    </lineage>
</organism>
<dbReference type="InParanoid" id="A0A1H9GBF4"/>
<name>A0A1H9GBF4_9BACT</name>
<gene>
    <name evidence="1" type="ORF">SAMN05444359_110114</name>
</gene>
<evidence type="ECO:0000313" key="2">
    <source>
        <dbReference type="Proteomes" id="UP000199021"/>
    </source>
</evidence>
<sequence length="197" mass="23451">MAFWDNIADLFRQAEESTPAKPAIHELIVRSPEEIADFERWKRTHNSRRLLDWLNQQFTFHLEGLPIDKGLGFLDTDSSRGFVIYLQELNYSKADIVHFFDFLKERIQSLNYRSDISDRRLFSRKDWVETQERHYLKPRIKLDENPIQQQFGNITIQLEIRDDLVHNLRLRATVYNDSMYEEAASFRALMVALEGND</sequence>
<dbReference type="OrthoDB" id="1491962at2"/>
<proteinExistence type="predicted"/>
<keyword evidence="2" id="KW-1185">Reference proteome</keyword>
<reference evidence="2" key="1">
    <citation type="submission" date="2016-10" db="EMBL/GenBank/DDBJ databases">
        <authorList>
            <person name="Varghese N."/>
            <person name="Submissions S."/>
        </authorList>
    </citation>
    <scope>NUCLEOTIDE SEQUENCE [LARGE SCALE GENOMIC DNA]</scope>
    <source>
        <strain evidence="2">DSM 24740</strain>
    </source>
</reference>